<accession>A0A387BDI3</accession>
<gene>
    <name evidence="10" type="ORF">D7I46_04620</name>
</gene>
<dbReference type="Pfam" id="PF01035">
    <property type="entry name" value="DNA_binding_1"/>
    <property type="match status" value="1"/>
</dbReference>
<evidence type="ECO:0000313" key="11">
    <source>
        <dbReference type="Proteomes" id="UP000269374"/>
    </source>
</evidence>
<dbReference type="EMBL" id="CP032627">
    <property type="protein sequence ID" value="AYG01923.1"/>
    <property type="molecule type" value="Genomic_DNA"/>
</dbReference>
<dbReference type="RefSeq" id="WP_120773292.1">
    <property type="nucleotide sequence ID" value="NZ_CP032627.1"/>
</dbReference>
<evidence type="ECO:0000256" key="3">
    <source>
        <dbReference type="ARBA" id="ARBA00011918"/>
    </source>
</evidence>
<evidence type="ECO:0000256" key="5">
    <source>
        <dbReference type="ARBA" id="ARBA00022679"/>
    </source>
</evidence>
<protein>
    <recommendedName>
        <fullName evidence="3">methylated-DNA--[protein]-cysteine S-methyltransferase</fullName>
        <ecNumber evidence="3">2.1.1.63</ecNumber>
    </recommendedName>
</protein>
<dbReference type="PANTHER" id="PTHR10815">
    <property type="entry name" value="METHYLATED-DNA--PROTEIN-CYSTEINE METHYLTRANSFERASE"/>
    <property type="match status" value="1"/>
</dbReference>
<dbReference type="GO" id="GO:0006281">
    <property type="term" value="P:DNA repair"/>
    <property type="evidence" value="ECO:0007669"/>
    <property type="project" value="UniProtKB-KW"/>
</dbReference>
<keyword evidence="4 10" id="KW-0489">Methyltransferase</keyword>
<evidence type="ECO:0000256" key="8">
    <source>
        <dbReference type="ARBA" id="ARBA00049348"/>
    </source>
</evidence>
<keyword evidence="5 10" id="KW-0808">Transferase</keyword>
<dbReference type="AlphaFoldDB" id="A0A387BDI3"/>
<keyword evidence="11" id="KW-1185">Reference proteome</keyword>
<dbReference type="GO" id="GO:0032259">
    <property type="term" value="P:methylation"/>
    <property type="evidence" value="ECO:0007669"/>
    <property type="project" value="UniProtKB-KW"/>
</dbReference>
<comment type="catalytic activity">
    <reaction evidence="1">
        <text>a 4-O-methyl-thymidine in DNA + L-cysteinyl-[protein] = a thymidine in DNA + S-methyl-L-cysteinyl-[protein]</text>
        <dbReference type="Rhea" id="RHEA:53428"/>
        <dbReference type="Rhea" id="RHEA-COMP:10131"/>
        <dbReference type="Rhea" id="RHEA-COMP:10132"/>
        <dbReference type="Rhea" id="RHEA-COMP:13555"/>
        <dbReference type="Rhea" id="RHEA-COMP:13556"/>
        <dbReference type="ChEBI" id="CHEBI:29950"/>
        <dbReference type="ChEBI" id="CHEBI:82612"/>
        <dbReference type="ChEBI" id="CHEBI:137386"/>
        <dbReference type="ChEBI" id="CHEBI:137387"/>
        <dbReference type="EC" id="2.1.1.63"/>
    </reaction>
</comment>
<dbReference type="InterPro" id="IPR014048">
    <property type="entry name" value="MethylDNA_cys_MeTrfase_DNA-bd"/>
</dbReference>
<dbReference type="CDD" id="cd06445">
    <property type="entry name" value="ATase"/>
    <property type="match status" value="1"/>
</dbReference>
<dbReference type="FunFam" id="1.10.10.10:FF:000214">
    <property type="entry name" value="Methylated-DNA--protein-cysteine methyltransferase"/>
    <property type="match status" value="1"/>
</dbReference>
<dbReference type="Gene3D" id="1.10.10.10">
    <property type="entry name" value="Winged helix-like DNA-binding domain superfamily/Winged helix DNA-binding domain"/>
    <property type="match status" value="1"/>
</dbReference>
<dbReference type="EC" id="2.1.1.63" evidence="3"/>
<evidence type="ECO:0000256" key="4">
    <source>
        <dbReference type="ARBA" id="ARBA00022603"/>
    </source>
</evidence>
<keyword evidence="7" id="KW-0234">DNA repair</keyword>
<dbReference type="KEGG" id="lact:D7I46_04620"/>
<dbReference type="InterPro" id="IPR036388">
    <property type="entry name" value="WH-like_DNA-bd_sf"/>
</dbReference>
<evidence type="ECO:0000313" key="10">
    <source>
        <dbReference type="EMBL" id="AYG01923.1"/>
    </source>
</evidence>
<comment type="catalytic activity">
    <reaction evidence="8">
        <text>a 6-O-methyl-2'-deoxyguanosine in DNA + L-cysteinyl-[protein] = S-methyl-L-cysteinyl-[protein] + a 2'-deoxyguanosine in DNA</text>
        <dbReference type="Rhea" id="RHEA:24000"/>
        <dbReference type="Rhea" id="RHEA-COMP:10131"/>
        <dbReference type="Rhea" id="RHEA-COMP:10132"/>
        <dbReference type="Rhea" id="RHEA-COMP:11367"/>
        <dbReference type="Rhea" id="RHEA-COMP:11368"/>
        <dbReference type="ChEBI" id="CHEBI:29950"/>
        <dbReference type="ChEBI" id="CHEBI:82612"/>
        <dbReference type="ChEBI" id="CHEBI:85445"/>
        <dbReference type="ChEBI" id="CHEBI:85448"/>
        <dbReference type="EC" id="2.1.1.63"/>
    </reaction>
</comment>
<dbReference type="PANTHER" id="PTHR10815:SF5">
    <property type="entry name" value="METHYLATED-DNA--PROTEIN-CYSTEINE METHYLTRANSFERASE"/>
    <property type="match status" value="1"/>
</dbReference>
<feature type="domain" description="Methylated-DNA-[protein]-cysteine S-methyltransferase DNA binding" evidence="9">
    <location>
        <begin position="62"/>
        <end position="144"/>
    </location>
</feature>
<name>A0A387BDI3_9LACT</name>
<sequence length="150" mass="16886">MKEKFKLSVERDVGGKIIEVFFDDEHEVVSYEQLSALTEKLKDSVSTDETDDADFRLTFGTEFQQKVWLELPKIPAGTTITYQEMAERVGSKGAQQAVGQALARNPLPVILPCHRVTRKDGTLGGFMGKNNRQDIKASILEYEKSLIKSY</sequence>
<comment type="similarity">
    <text evidence="2">Belongs to the MGMT family.</text>
</comment>
<proteinExistence type="inferred from homology"/>
<dbReference type="InterPro" id="IPR036217">
    <property type="entry name" value="MethylDNA_cys_MeTrfase_DNAb"/>
</dbReference>
<evidence type="ECO:0000256" key="6">
    <source>
        <dbReference type="ARBA" id="ARBA00022763"/>
    </source>
</evidence>
<dbReference type="SUPFAM" id="SSF46767">
    <property type="entry name" value="Methylated DNA-protein cysteine methyltransferase, C-terminal domain"/>
    <property type="match status" value="1"/>
</dbReference>
<dbReference type="OrthoDB" id="9802228at2"/>
<dbReference type="GO" id="GO:0003908">
    <property type="term" value="F:methylated-DNA-[protein]-cysteine S-methyltransferase activity"/>
    <property type="evidence" value="ECO:0007669"/>
    <property type="project" value="UniProtKB-EC"/>
</dbReference>
<evidence type="ECO:0000256" key="1">
    <source>
        <dbReference type="ARBA" id="ARBA00001286"/>
    </source>
</evidence>
<dbReference type="NCBIfam" id="TIGR00589">
    <property type="entry name" value="ogt"/>
    <property type="match status" value="1"/>
</dbReference>
<reference evidence="10 11" key="1">
    <citation type="submission" date="2018-09" db="EMBL/GenBank/DDBJ databases">
        <title>Genome sequencing of strain 1JSPR-7.</title>
        <authorList>
            <person name="Heo J."/>
            <person name="Kim S.-J."/>
            <person name="Kwon S.-W."/>
        </authorList>
    </citation>
    <scope>NUCLEOTIDE SEQUENCE [LARGE SCALE GENOMIC DNA]</scope>
    <source>
        <strain evidence="10 11">1JSPR-7</strain>
    </source>
</reference>
<evidence type="ECO:0000256" key="7">
    <source>
        <dbReference type="ARBA" id="ARBA00023204"/>
    </source>
</evidence>
<dbReference type="Proteomes" id="UP000269374">
    <property type="component" value="Chromosome"/>
</dbReference>
<keyword evidence="6" id="KW-0227">DNA damage</keyword>
<evidence type="ECO:0000256" key="2">
    <source>
        <dbReference type="ARBA" id="ARBA00008711"/>
    </source>
</evidence>
<organism evidence="10 11">
    <name type="scientific">Lactococcus allomyrinae</name>
    <dbReference type="NCBI Taxonomy" id="2419773"/>
    <lineage>
        <taxon>Bacteria</taxon>
        <taxon>Bacillati</taxon>
        <taxon>Bacillota</taxon>
        <taxon>Bacilli</taxon>
        <taxon>Lactobacillales</taxon>
        <taxon>Streptococcaceae</taxon>
        <taxon>Lactococcus</taxon>
    </lineage>
</organism>
<evidence type="ECO:0000259" key="9">
    <source>
        <dbReference type="Pfam" id="PF01035"/>
    </source>
</evidence>